<evidence type="ECO:0000313" key="4">
    <source>
        <dbReference type="Proteomes" id="UP000198548"/>
    </source>
</evidence>
<dbReference type="RefSeq" id="WP_091487212.1">
    <property type="nucleotide sequence ID" value="NZ_BJUX01000002.1"/>
</dbReference>
<proteinExistence type="predicted"/>
<dbReference type="InterPro" id="IPR029052">
    <property type="entry name" value="Metallo-depent_PP-like"/>
</dbReference>
<dbReference type="GO" id="GO:0016791">
    <property type="term" value="F:phosphatase activity"/>
    <property type="evidence" value="ECO:0007669"/>
    <property type="project" value="TreeGrafter"/>
</dbReference>
<reference evidence="2 5" key="2">
    <citation type="submission" date="2019-07" db="EMBL/GenBank/DDBJ databases">
        <title>Whole genome shotgun sequence of Alkalibacterium putridalgicola NBRC 103243.</title>
        <authorList>
            <person name="Hosoyama A."/>
            <person name="Uohara A."/>
            <person name="Ohji S."/>
            <person name="Ichikawa N."/>
        </authorList>
    </citation>
    <scope>NUCLEOTIDE SEQUENCE [LARGE SCALE GENOMIC DNA]</scope>
    <source>
        <strain evidence="2 5">NBRC 103243</strain>
    </source>
</reference>
<evidence type="ECO:0000259" key="1">
    <source>
        <dbReference type="Pfam" id="PF00149"/>
    </source>
</evidence>
<dbReference type="Pfam" id="PF00149">
    <property type="entry name" value="Metallophos"/>
    <property type="match status" value="1"/>
</dbReference>
<evidence type="ECO:0000313" key="2">
    <source>
        <dbReference type="EMBL" id="GEK88365.1"/>
    </source>
</evidence>
<dbReference type="STRING" id="426703.SAMN04488100_10677"/>
<dbReference type="PANTHER" id="PTHR42850:SF4">
    <property type="entry name" value="ZINC-DEPENDENT ENDOPOLYPHOSPHATASE"/>
    <property type="match status" value="1"/>
</dbReference>
<dbReference type="InterPro" id="IPR004843">
    <property type="entry name" value="Calcineurin-like_PHP"/>
</dbReference>
<evidence type="ECO:0000313" key="5">
    <source>
        <dbReference type="Proteomes" id="UP000321425"/>
    </source>
</evidence>
<reference evidence="3 4" key="1">
    <citation type="submission" date="2016-10" db="EMBL/GenBank/DDBJ databases">
        <authorList>
            <person name="de Groot N.N."/>
        </authorList>
    </citation>
    <scope>NUCLEOTIDE SEQUENCE [LARGE SCALE GENOMIC DNA]</scope>
    <source>
        <strain evidence="3 4">DSM 19182</strain>
    </source>
</reference>
<name>A0A1H7S3G2_9LACT</name>
<gene>
    <name evidence="2" type="ORF">APU01nite_04040</name>
    <name evidence="3" type="ORF">SAMN04488100_10677</name>
</gene>
<dbReference type="GO" id="GO:0110154">
    <property type="term" value="P:RNA decapping"/>
    <property type="evidence" value="ECO:0007669"/>
    <property type="project" value="TreeGrafter"/>
</dbReference>
<dbReference type="InterPro" id="IPR050126">
    <property type="entry name" value="Ap4A_hydrolase"/>
</dbReference>
<dbReference type="GO" id="GO:0005737">
    <property type="term" value="C:cytoplasm"/>
    <property type="evidence" value="ECO:0007669"/>
    <property type="project" value="TreeGrafter"/>
</dbReference>
<evidence type="ECO:0000313" key="3">
    <source>
        <dbReference type="EMBL" id="SEL66324.1"/>
    </source>
</evidence>
<protein>
    <submittedName>
        <fullName evidence="2 3">Serine/threonine protein phosphatase</fullName>
    </submittedName>
</protein>
<dbReference type="AlphaFoldDB" id="A0A1H7S3G2"/>
<sequence>MKDKVFAVGDVHGQITMFKEILEYWNPDEEQLVLVGDLGDRGEDPKACFELAKDLVDNHGAICLRGNHEEMLLDFLQNPQYSAATYEMNGGMVTVQSFLQMEEGNYDAVELAASLQSKVPWLKPFIESLPLKYEWEDYVFVHAGVDLTLDDWRDSKKRDYVWIREGFYDQPNHTDKTFVFGHTVTAMLHKVQTNTDIWDSGDGKIGIDGGAVYGGAMHGLVFDKHDLVDHYKVDNTGYAFSEYLRKKDS</sequence>
<dbReference type="Proteomes" id="UP000198548">
    <property type="component" value="Unassembled WGS sequence"/>
</dbReference>
<dbReference type="Proteomes" id="UP000321425">
    <property type="component" value="Unassembled WGS sequence"/>
</dbReference>
<dbReference type="EMBL" id="FOBL01000006">
    <property type="protein sequence ID" value="SEL66324.1"/>
    <property type="molecule type" value="Genomic_DNA"/>
</dbReference>
<dbReference type="PANTHER" id="PTHR42850">
    <property type="entry name" value="METALLOPHOSPHOESTERASE"/>
    <property type="match status" value="1"/>
</dbReference>
<dbReference type="OrthoDB" id="384253at2"/>
<feature type="domain" description="Calcineurin-like phosphoesterase" evidence="1">
    <location>
        <begin position="4"/>
        <end position="184"/>
    </location>
</feature>
<dbReference type="GO" id="GO:0008803">
    <property type="term" value="F:bis(5'-nucleosyl)-tetraphosphatase (symmetrical) activity"/>
    <property type="evidence" value="ECO:0007669"/>
    <property type="project" value="TreeGrafter"/>
</dbReference>
<keyword evidence="5" id="KW-1185">Reference proteome</keyword>
<dbReference type="SUPFAM" id="SSF56300">
    <property type="entry name" value="Metallo-dependent phosphatases"/>
    <property type="match status" value="1"/>
</dbReference>
<dbReference type="Gene3D" id="3.60.21.10">
    <property type="match status" value="1"/>
</dbReference>
<organism evidence="3 4">
    <name type="scientific">Alkalibacterium putridalgicola</name>
    <dbReference type="NCBI Taxonomy" id="426703"/>
    <lineage>
        <taxon>Bacteria</taxon>
        <taxon>Bacillati</taxon>
        <taxon>Bacillota</taxon>
        <taxon>Bacilli</taxon>
        <taxon>Lactobacillales</taxon>
        <taxon>Carnobacteriaceae</taxon>
        <taxon>Alkalibacterium</taxon>
    </lineage>
</organism>
<dbReference type="EMBL" id="BJUX01000002">
    <property type="protein sequence ID" value="GEK88365.1"/>
    <property type="molecule type" value="Genomic_DNA"/>
</dbReference>
<accession>A0A1H7S3G2</accession>